<keyword evidence="1" id="KW-0677">Repeat</keyword>
<organism evidence="4 5">
    <name type="scientific">Novilysobacter erysipheiresistens</name>
    <dbReference type="NCBI Taxonomy" id="1749332"/>
    <lineage>
        <taxon>Bacteria</taxon>
        <taxon>Pseudomonadati</taxon>
        <taxon>Pseudomonadota</taxon>
        <taxon>Gammaproteobacteria</taxon>
        <taxon>Lysobacterales</taxon>
        <taxon>Lysobacteraceae</taxon>
        <taxon>Novilysobacter</taxon>
    </lineage>
</organism>
<evidence type="ECO:0000256" key="2">
    <source>
        <dbReference type="ARBA" id="ARBA00022803"/>
    </source>
</evidence>
<dbReference type="Gene3D" id="1.25.40.10">
    <property type="entry name" value="Tetratricopeptide repeat domain"/>
    <property type="match status" value="2"/>
</dbReference>
<evidence type="ECO:0000256" key="3">
    <source>
        <dbReference type="SAM" id="Phobius"/>
    </source>
</evidence>
<keyword evidence="5" id="KW-1185">Reference proteome</keyword>
<keyword evidence="3" id="KW-0472">Membrane</keyword>
<proteinExistence type="predicted"/>
<dbReference type="InterPro" id="IPR051012">
    <property type="entry name" value="CellSynth/LPSAsmb/PSIAsmb"/>
</dbReference>
<accession>A0ABU7YU21</accession>
<dbReference type="Pfam" id="PF13432">
    <property type="entry name" value="TPR_16"/>
    <property type="match status" value="2"/>
</dbReference>
<evidence type="ECO:0000256" key="1">
    <source>
        <dbReference type="ARBA" id="ARBA00022737"/>
    </source>
</evidence>
<comment type="caution">
    <text evidence="4">The sequence shown here is derived from an EMBL/GenBank/DDBJ whole genome shotgun (WGS) entry which is preliminary data.</text>
</comment>
<keyword evidence="3" id="KW-0812">Transmembrane</keyword>
<dbReference type="PANTHER" id="PTHR45586:SF1">
    <property type="entry name" value="LIPOPOLYSACCHARIDE ASSEMBLY PROTEIN B"/>
    <property type="match status" value="1"/>
</dbReference>
<reference evidence="4 5" key="1">
    <citation type="journal article" date="2016" name="Int. J. Syst. Evol. Microbiol.">
        <title>Lysobacter erysipheiresistens sp. nov., an antagonist of powdery mildew, isolated from tobacco-cultivated soil.</title>
        <authorList>
            <person name="Xie B."/>
            <person name="Li T."/>
            <person name="Lin X."/>
            <person name="Wang C.J."/>
            <person name="Chen Y.J."/>
            <person name="Liu W.J."/>
            <person name="Zhao Z.W."/>
        </authorList>
    </citation>
    <scope>NUCLEOTIDE SEQUENCE [LARGE SCALE GENOMIC DNA]</scope>
    <source>
        <strain evidence="4 5">RS-LYSO-3</strain>
    </source>
</reference>
<dbReference type="InterPro" id="IPR019734">
    <property type="entry name" value="TPR_rpt"/>
</dbReference>
<sequence>MTKELHMDDRRLPLHWSAGLVLSIGAILLLAFMADGRAMQGGNAATRASAVFPLAERTSPGNTLTPRQDFWMNQVADLYNNGQRVKAMAAADKILANDANTDFMKAKAARIAAQAAFETGKADAAIAYYQQAISLDALDNDMHFGAMRNLGVLLLEQRRFADSVATYDRLFAETRARSPSDLIVQGQALYSMGRYPQAVPVIEEAIAGHADPNPKWQGLLTRAHMKVGEFAQALRLAQQVAAGSPTGRQIQMNLAYAYQQNAMPQEAAAVLEAMRSRGQLHTAADYQQLSSIYTNLDGHERQAIDVINEGLEAGALKPDFTTLETLAKLYYLAGQKALAIDAYAKAAPLDDDGATYLDVATLLVEENRIAEAQVAARHALDKGLEGARGAQGARDILAVSKVDALKAETLCQGCNL</sequence>
<evidence type="ECO:0000313" key="4">
    <source>
        <dbReference type="EMBL" id="MEG3182573.1"/>
    </source>
</evidence>
<feature type="transmembrane region" description="Helical" evidence="3">
    <location>
        <begin position="12"/>
        <end position="34"/>
    </location>
</feature>
<dbReference type="EMBL" id="JAXGFP010000001">
    <property type="protein sequence ID" value="MEG3182573.1"/>
    <property type="molecule type" value="Genomic_DNA"/>
</dbReference>
<dbReference type="InterPro" id="IPR011990">
    <property type="entry name" value="TPR-like_helical_dom_sf"/>
</dbReference>
<evidence type="ECO:0000313" key="5">
    <source>
        <dbReference type="Proteomes" id="UP001355056"/>
    </source>
</evidence>
<dbReference type="RefSeq" id="WP_332613818.1">
    <property type="nucleotide sequence ID" value="NZ_JAXGFP010000001.1"/>
</dbReference>
<keyword evidence="2" id="KW-0802">TPR repeat</keyword>
<protein>
    <submittedName>
        <fullName evidence="4">Tetratricopeptide repeat protein</fullName>
    </submittedName>
</protein>
<dbReference type="SUPFAM" id="SSF48452">
    <property type="entry name" value="TPR-like"/>
    <property type="match status" value="2"/>
</dbReference>
<dbReference type="PANTHER" id="PTHR45586">
    <property type="entry name" value="TPR REPEAT-CONTAINING PROTEIN PA4667"/>
    <property type="match status" value="1"/>
</dbReference>
<dbReference type="Proteomes" id="UP001355056">
    <property type="component" value="Unassembled WGS sequence"/>
</dbReference>
<gene>
    <name evidence="4" type="ORF">SNE34_00905</name>
</gene>
<dbReference type="SMART" id="SM00028">
    <property type="entry name" value="TPR"/>
    <property type="match status" value="4"/>
</dbReference>
<keyword evidence="3" id="KW-1133">Transmembrane helix</keyword>
<name>A0ABU7YU21_9GAMM</name>